<evidence type="ECO:0000313" key="4">
    <source>
        <dbReference type="Proteomes" id="UP000029518"/>
    </source>
</evidence>
<evidence type="ECO:0008006" key="5">
    <source>
        <dbReference type="Google" id="ProtNLM"/>
    </source>
</evidence>
<feature type="signal peptide" evidence="2">
    <location>
        <begin position="1"/>
        <end position="19"/>
    </location>
</feature>
<gene>
    <name evidence="3" type="ORF">PBOR_35215</name>
</gene>
<organism evidence="3 4">
    <name type="scientific">Paenibacillus borealis</name>
    <dbReference type="NCBI Taxonomy" id="160799"/>
    <lineage>
        <taxon>Bacteria</taxon>
        <taxon>Bacillati</taxon>
        <taxon>Bacillota</taxon>
        <taxon>Bacilli</taxon>
        <taxon>Bacillales</taxon>
        <taxon>Paenibacillaceae</taxon>
        <taxon>Paenibacillus</taxon>
    </lineage>
</organism>
<keyword evidence="4" id="KW-1185">Reference proteome</keyword>
<dbReference type="EMBL" id="CP009285">
    <property type="protein sequence ID" value="AIQ61571.1"/>
    <property type="molecule type" value="Genomic_DNA"/>
</dbReference>
<dbReference type="HOGENOM" id="CLU_087837_0_0_9"/>
<dbReference type="Proteomes" id="UP000029518">
    <property type="component" value="Chromosome"/>
</dbReference>
<dbReference type="KEGG" id="pbd:PBOR_35215"/>
<protein>
    <recommendedName>
        <fullName evidence="5">Lipoprotein</fullName>
    </recommendedName>
</protein>
<proteinExistence type="predicted"/>
<evidence type="ECO:0000256" key="2">
    <source>
        <dbReference type="SAM" id="SignalP"/>
    </source>
</evidence>
<evidence type="ECO:0000256" key="1">
    <source>
        <dbReference type="SAM" id="MobiDB-lite"/>
    </source>
</evidence>
<dbReference type="AlphaFoldDB" id="A0A089LJ67"/>
<feature type="chain" id="PRO_5039067165" description="Lipoprotein" evidence="2">
    <location>
        <begin position="20"/>
        <end position="256"/>
    </location>
</feature>
<evidence type="ECO:0000313" key="3">
    <source>
        <dbReference type="EMBL" id="AIQ61571.1"/>
    </source>
</evidence>
<feature type="compositionally biased region" description="Low complexity" evidence="1">
    <location>
        <begin position="22"/>
        <end position="65"/>
    </location>
</feature>
<feature type="region of interest" description="Disordered" evidence="1">
    <location>
        <begin position="22"/>
        <end position="88"/>
    </location>
</feature>
<name>A0A089LJ67_PAEBO</name>
<sequence length="256" mass="28357">MIRYIGCAALMAAMLCLTACSGTPEASPAPSQEPQQTQETPQSTPEASPAELPQQTPLQTPIQTPVQSQVQQEEAEGPAPSAPSEEGQSPDILEAAAAVMTALKEKDMDQLAVWAHPGRGIRFSPFAYVDTENDLVFTRDEVEKLMEDPAKQVWRVFEGSGEVIELTFADYYKWYIYDADFEQDAGIAVNKELGKEQNSGNLKEVYPEANHDIVEYYIGGLDLAEEGMDWRSLYLVFETNGDNHKLVGIVHDQWTP</sequence>
<dbReference type="OrthoDB" id="1267107at2"/>
<dbReference type="RefSeq" id="WP_042218456.1">
    <property type="nucleotide sequence ID" value="NZ_CP009285.1"/>
</dbReference>
<keyword evidence="2" id="KW-0732">Signal</keyword>
<reference evidence="3" key="1">
    <citation type="submission" date="2014-08" db="EMBL/GenBank/DDBJ databases">
        <title>Comparative genomics of the Paenibacillus odorifer group.</title>
        <authorList>
            <person name="den Bakker H.C."/>
            <person name="Tsai Y.-C.Y.-C."/>
            <person name="Martin N."/>
            <person name="Korlach J."/>
            <person name="Wiedmann M."/>
        </authorList>
    </citation>
    <scope>NUCLEOTIDE SEQUENCE [LARGE SCALE GENOMIC DNA]</scope>
    <source>
        <strain evidence="3">DSM 13188</strain>
    </source>
</reference>
<accession>A0A089LJ67</accession>